<dbReference type="OrthoDB" id="9779041at2"/>
<dbReference type="NCBIfam" id="TIGR02622">
    <property type="entry name" value="CDP_4_6_dhtase"/>
    <property type="match status" value="1"/>
</dbReference>
<accession>D6SKT6</accession>
<dbReference type="PANTHER" id="PTHR43000">
    <property type="entry name" value="DTDP-D-GLUCOSE 4,6-DEHYDRATASE-RELATED"/>
    <property type="match status" value="1"/>
</dbReference>
<dbReference type="Proteomes" id="UP000005496">
    <property type="component" value="Unassembled WGS sequence"/>
</dbReference>
<name>D6SKT6_9BACT</name>
<sequence>MNTKFWDSKRVLITGNTGFKGSWLTLLLQSLGAEVIGFSLPPPTEPSLFELSRADHGIVMVYGDIRNRSVVQETMDRYRPQIVMHLAAQSLVRASYENPVETYDINLMGTVHILDAMRNTPGIKAAVMVTSDKCYENQEQDRPYREEDPMGGYDPYSSSKGCDELIISAYRRSYFSNNNTALASVRAGNVVGGGDWAKDRLVVDAMQAFMHGKPLVLRNPDAVRPWQHVLDPLYGYLMLAEKMWEHGASYASAWNFGPGRESSQSVSQLANMLCRFWGNGACWVSDKVPSDQHEANLLLLDARKAEMNLDWYPQMDAATSLAWTVEWYRAYSKGADMREFTLQQLSDFAALSRFYPNHEPPKNKKYGFYPDHP</sequence>
<organism evidence="2 3">
    <name type="scientific">Desulfonatronospira thiodismutans ASO3-1</name>
    <dbReference type="NCBI Taxonomy" id="555779"/>
    <lineage>
        <taxon>Bacteria</taxon>
        <taxon>Pseudomonadati</taxon>
        <taxon>Thermodesulfobacteriota</taxon>
        <taxon>Desulfovibrionia</taxon>
        <taxon>Desulfovibrionales</taxon>
        <taxon>Desulfonatronovibrionaceae</taxon>
        <taxon>Desulfonatronospira</taxon>
    </lineage>
</organism>
<dbReference type="RefSeq" id="WP_008868429.1">
    <property type="nucleotide sequence ID" value="NZ_ACJN02000001.1"/>
</dbReference>
<protein>
    <submittedName>
        <fullName evidence="2">CDP-glucose 4,6-dehydratase</fullName>
    </submittedName>
</protein>
<dbReference type="eggNOG" id="COG0451">
    <property type="taxonomic scope" value="Bacteria"/>
</dbReference>
<dbReference type="InterPro" id="IPR013445">
    <property type="entry name" value="CDP_4_6_deHydtase"/>
</dbReference>
<dbReference type="EMBL" id="ACJN02000001">
    <property type="protein sequence ID" value="EFI35297.1"/>
    <property type="molecule type" value="Genomic_DNA"/>
</dbReference>
<evidence type="ECO:0000313" key="3">
    <source>
        <dbReference type="Proteomes" id="UP000005496"/>
    </source>
</evidence>
<proteinExistence type="predicted"/>
<dbReference type="AlphaFoldDB" id="D6SKT6"/>
<gene>
    <name evidence="2" type="ORF">Dthio_PD2711</name>
</gene>
<keyword evidence="3" id="KW-1185">Reference proteome</keyword>
<comment type="caution">
    <text evidence="2">The sequence shown here is derived from an EMBL/GenBank/DDBJ whole genome shotgun (WGS) entry which is preliminary data.</text>
</comment>
<dbReference type="CDD" id="cd05252">
    <property type="entry name" value="CDP_GD_SDR_e"/>
    <property type="match status" value="1"/>
</dbReference>
<evidence type="ECO:0000313" key="2">
    <source>
        <dbReference type="EMBL" id="EFI35297.1"/>
    </source>
</evidence>
<feature type="domain" description="NAD(P)-binding" evidence="1">
    <location>
        <begin position="12"/>
        <end position="317"/>
    </location>
</feature>
<dbReference type="Gene3D" id="3.90.25.10">
    <property type="entry name" value="UDP-galactose 4-epimerase, domain 1"/>
    <property type="match status" value="1"/>
</dbReference>
<dbReference type="Pfam" id="PF16363">
    <property type="entry name" value="GDP_Man_Dehyd"/>
    <property type="match status" value="1"/>
</dbReference>
<dbReference type="InterPro" id="IPR036291">
    <property type="entry name" value="NAD(P)-bd_dom_sf"/>
</dbReference>
<dbReference type="Gene3D" id="3.40.50.720">
    <property type="entry name" value="NAD(P)-binding Rossmann-like Domain"/>
    <property type="match status" value="1"/>
</dbReference>
<dbReference type="InterPro" id="IPR016040">
    <property type="entry name" value="NAD(P)-bd_dom"/>
</dbReference>
<evidence type="ECO:0000259" key="1">
    <source>
        <dbReference type="Pfam" id="PF16363"/>
    </source>
</evidence>
<dbReference type="SUPFAM" id="SSF51735">
    <property type="entry name" value="NAD(P)-binding Rossmann-fold domains"/>
    <property type="match status" value="1"/>
</dbReference>
<reference evidence="2" key="1">
    <citation type="submission" date="2010-05" db="EMBL/GenBank/DDBJ databases">
        <title>The draft genome of Desulfonatronospira thiodismutans ASO3-1.</title>
        <authorList>
            <consortium name="US DOE Joint Genome Institute (JGI-PGF)"/>
            <person name="Lucas S."/>
            <person name="Copeland A."/>
            <person name="Lapidus A."/>
            <person name="Cheng J.-F."/>
            <person name="Bruce D."/>
            <person name="Goodwin L."/>
            <person name="Pitluck S."/>
            <person name="Chertkov O."/>
            <person name="Brettin T."/>
            <person name="Detter J.C."/>
            <person name="Han C."/>
            <person name="Land M.L."/>
            <person name="Hauser L."/>
            <person name="Kyrpides N."/>
            <person name="Mikhailova N."/>
            <person name="Muyzer G."/>
            <person name="Woyke T."/>
        </authorList>
    </citation>
    <scope>NUCLEOTIDE SEQUENCE [LARGE SCALE GENOMIC DNA]</scope>
    <source>
        <strain evidence="2">ASO3-1</strain>
    </source>
</reference>